<dbReference type="GO" id="GO:0046167">
    <property type="term" value="P:glycerol-3-phosphate biosynthetic process"/>
    <property type="evidence" value="ECO:0007669"/>
    <property type="project" value="TreeGrafter"/>
</dbReference>
<comment type="similarity">
    <text evidence="1">Belongs to the FGGY kinase family.</text>
</comment>
<evidence type="ECO:0000313" key="6">
    <source>
        <dbReference type="Proteomes" id="UP000008854"/>
    </source>
</evidence>
<feature type="domain" description="Carbohydrate kinase FGGY C-terminal" evidence="5">
    <location>
        <begin position="368"/>
        <end position="541"/>
    </location>
</feature>
<dbReference type="Pfam" id="PF02782">
    <property type="entry name" value="FGGY_C"/>
    <property type="match status" value="1"/>
</dbReference>
<dbReference type="AlphaFoldDB" id="A0A3Q0KKS7"/>
<dbReference type="FunCoup" id="A0A3Q0KKS7">
    <property type="interactions" value="383"/>
</dbReference>
<reference evidence="6" key="1">
    <citation type="journal article" date="2012" name="PLoS Negl. Trop. Dis.">
        <title>A systematically improved high quality genome and transcriptome of the human blood fluke Schistosoma mansoni.</title>
        <authorList>
            <person name="Protasio A.V."/>
            <person name="Tsai I.J."/>
            <person name="Babbage A."/>
            <person name="Nichol S."/>
            <person name="Hunt M."/>
            <person name="Aslett M.A."/>
            <person name="De Silva N."/>
            <person name="Velarde G.S."/>
            <person name="Anderson T.J."/>
            <person name="Clark R.C."/>
            <person name="Davidson C."/>
            <person name="Dillon G.P."/>
            <person name="Holroyd N.E."/>
            <person name="LoVerde P.T."/>
            <person name="Lloyd C."/>
            <person name="McQuillan J."/>
            <person name="Oliveira G."/>
            <person name="Otto T.D."/>
            <person name="Parker-Manuel S.J."/>
            <person name="Quail M.A."/>
            <person name="Wilson R.A."/>
            <person name="Zerlotini A."/>
            <person name="Dunne D.W."/>
            <person name="Berriman M."/>
        </authorList>
    </citation>
    <scope>NUCLEOTIDE SEQUENCE [LARGE SCALE GENOMIC DNA]</scope>
    <source>
        <strain evidence="6">Puerto Rican</strain>
    </source>
</reference>
<dbReference type="InterPro" id="IPR018485">
    <property type="entry name" value="FGGY_C"/>
</dbReference>
<name>A0A3Q0KKS7_SCHMA</name>
<keyword evidence="3" id="KW-0418">Kinase</keyword>
<dbReference type="STRING" id="6183.A0A3Q0KKS7"/>
<keyword evidence="2" id="KW-0808">Transferase</keyword>
<evidence type="ECO:0000259" key="4">
    <source>
        <dbReference type="Pfam" id="PF00370"/>
    </source>
</evidence>
<dbReference type="PANTHER" id="PTHR10196">
    <property type="entry name" value="SUGAR KINASE"/>
    <property type="match status" value="1"/>
</dbReference>
<keyword evidence="6" id="KW-1185">Reference proteome</keyword>
<reference evidence="7" key="2">
    <citation type="submission" date="2018-12" db="UniProtKB">
        <authorList>
            <consortium name="WormBaseParasite"/>
        </authorList>
    </citation>
    <scope>IDENTIFICATION</scope>
    <source>
        <strain evidence="7">Puerto Rican</strain>
    </source>
</reference>
<dbReference type="InterPro" id="IPR018484">
    <property type="entry name" value="FGGY_N"/>
</dbReference>
<dbReference type="InterPro" id="IPR043129">
    <property type="entry name" value="ATPase_NBD"/>
</dbReference>
<dbReference type="GO" id="GO:0005739">
    <property type="term" value="C:mitochondrion"/>
    <property type="evidence" value="ECO:0007669"/>
    <property type="project" value="TreeGrafter"/>
</dbReference>
<organism evidence="6 7">
    <name type="scientific">Schistosoma mansoni</name>
    <name type="common">Blood fluke</name>
    <dbReference type="NCBI Taxonomy" id="6183"/>
    <lineage>
        <taxon>Eukaryota</taxon>
        <taxon>Metazoa</taxon>
        <taxon>Spiralia</taxon>
        <taxon>Lophotrochozoa</taxon>
        <taxon>Platyhelminthes</taxon>
        <taxon>Trematoda</taxon>
        <taxon>Digenea</taxon>
        <taxon>Strigeidida</taxon>
        <taxon>Schistosomatoidea</taxon>
        <taxon>Schistosomatidae</taxon>
        <taxon>Schistosoma</taxon>
    </lineage>
</organism>
<dbReference type="InParanoid" id="A0A3Q0KKS7"/>
<dbReference type="ExpressionAtlas" id="A0A3Q0KKS7">
    <property type="expression patterns" value="baseline"/>
</dbReference>
<dbReference type="FunFam" id="3.30.420.40:FF:000102">
    <property type="entry name" value="Putative glycerol kinase 5"/>
    <property type="match status" value="1"/>
</dbReference>
<dbReference type="Proteomes" id="UP000008854">
    <property type="component" value="Unassembled WGS sequence"/>
</dbReference>
<evidence type="ECO:0000256" key="2">
    <source>
        <dbReference type="ARBA" id="ARBA00022679"/>
    </source>
</evidence>
<dbReference type="SUPFAM" id="SSF53067">
    <property type="entry name" value="Actin-like ATPase domain"/>
    <property type="match status" value="2"/>
</dbReference>
<dbReference type="GO" id="GO:0016301">
    <property type="term" value="F:kinase activity"/>
    <property type="evidence" value="ECO:0007669"/>
    <property type="project" value="UniProtKB-KW"/>
</dbReference>
<evidence type="ECO:0000256" key="1">
    <source>
        <dbReference type="ARBA" id="ARBA00009156"/>
    </source>
</evidence>
<evidence type="ECO:0000259" key="5">
    <source>
        <dbReference type="Pfam" id="PF02782"/>
    </source>
</evidence>
<protein>
    <submittedName>
        <fullName evidence="7">Putative glycerol kinase</fullName>
    </submittedName>
</protein>
<dbReference type="Pfam" id="PF00370">
    <property type="entry name" value="FGGY_N"/>
    <property type="match status" value="1"/>
</dbReference>
<proteinExistence type="inferred from homology"/>
<dbReference type="PANTHER" id="PTHR10196:SF68">
    <property type="entry name" value="GLYCEROL KINASE 5-RELATED"/>
    <property type="match status" value="1"/>
</dbReference>
<evidence type="ECO:0000256" key="3">
    <source>
        <dbReference type="ARBA" id="ARBA00022777"/>
    </source>
</evidence>
<accession>A0A3Q0KKS7</accession>
<evidence type="ECO:0000313" key="7">
    <source>
        <dbReference type="WBParaSite" id="Smp_124440.1"/>
    </source>
</evidence>
<dbReference type="Gene3D" id="3.30.420.40">
    <property type="match status" value="2"/>
</dbReference>
<dbReference type="GO" id="GO:0006071">
    <property type="term" value="P:glycerol metabolic process"/>
    <property type="evidence" value="ECO:0007669"/>
    <property type="project" value="TreeGrafter"/>
</dbReference>
<feature type="domain" description="Carbohydrate kinase FGGY N-terminal" evidence="4">
    <location>
        <begin position="21"/>
        <end position="287"/>
    </location>
</feature>
<dbReference type="WBParaSite" id="Smp_124440.1">
    <property type="protein sequence ID" value="Smp_124440.1"/>
    <property type="gene ID" value="Smp_124440"/>
</dbReference>
<dbReference type="GO" id="GO:0006641">
    <property type="term" value="P:triglyceride metabolic process"/>
    <property type="evidence" value="ECO:0007669"/>
    <property type="project" value="TreeGrafter"/>
</dbReference>
<sequence>MHFSGTMCAYPQRNQTVSKFILGVDFGSTHACARVYTMDLKVVGCSSTKVPRLERPDGACELDPEAVWESFCKLLDEALQDAEINPDRINCIGISVQRNSLLLWDKKTSNPRTRVITWQDTRSLDLAKKLNHSFIFRSMKTAGHMLYWMTHQSRFKALASYHFKTALACIRLKYLLNEKPKLIDECRKGLLCYGCLETWLLWRLTGGKTFATDVSCASVTGMYDSFSRKWSRPILASLGIPANILPGVYPSSYYYGTVQNGPLGYSSNPSLSIPITGIIGDAQAATLTENCLSPFQAKLTLGTGMFLNLISGSRALALMNGFYPVIGWASGQAYFDSVPTFEIDSTSSSSESPSSVLSTSRSVHLDNLTYLVEGFYPHAGTLIDWLKSENIFSTYSELEEILYSGDQLGLDEKATRENIFYIPLLRNTLINHQNTLVDEKLNRKSFYGPDGLVIGLDYSKSADKLLVARVFIESIAFCTKLMLENYRKQTRISPSILYVNGNVARSNWLLQRMSNTIGIPVERRGLEECSCLGAAIVAGVGAGLWPSFFAATEALHKRLQSEANSLPSVDINNANLNKKNNKSNSHELYRRFMPESSEICISIKKRYHIWSHLRASYLPKKSTGLKLV</sequence>